<gene>
    <name evidence="2" type="ORF">CU041_15780</name>
</gene>
<dbReference type="InterPro" id="IPR038404">
    <property type="entry name" value="TRAP_DctP_sf"/>
</dbReference>
<keyword evidence="3" id="KW-1185">Reference proteome</keyword>
<proteinExistence type="predicted"/>
<sequence length="370" mass="40559">MRTGRWASVANKKIGNQAHAAQGGMMKRFGKGGMIASAAMAMVALGVATTSFANNASAETYKWLTFKPQGAGDAQAISTQWFVDEFKKRTNGEHEIEVFWGGSVAKTREIPDALSAGVGEFGDIVTPYFADKFPLNNAVGFFIPQPNSTIEIAHLMEKWHAKYPQFSQELANYNLKAVGFRPLESYGLLCTSPIRSLADLKGKRIRTYGFAYPALVEALGATPVSIATSEAYEALETSILDCTPIGPALAYGWKYDEVAKYYIEIPLGASFGHLIAMNLDTYNAMDDATRAVVDKLGQEYADAYNDELEKTIKDVRAGWPAKGVEVIQFPKEELVSVIKDERIQAVRQEWIARAEAAGLPAQEIVSELEF</sequence>
<protein>
    <recommendedName>
        <fullName evidence="4">C4-dicarboxylate ABC transporter substrate-binding protein</fullName>
    </recommendedName>
</protein>
<dbReference type="Pfam" id="PF03480">
    <property type="entry name" value="DctP"/>
    <property type="match status" value="1"/>
</dbReference>
<evidence type="ECO:0008006" key="4">
    <source>
        <dbReference type="Google" id="ProtNLM"/>
    </source>
</evidence>
<dbReference type="CDD" id="cd13666">
    <property type="entry name" value="PBP2_TRAP_DctP_like_1"/>
    <property type="match status" value="1"/>
</dbReference>
<evidence type="ECO:0000256" key="1">
    <source>
        <dbReference type="ARBA" id="ARBA00022729"/>
    </source>
</evidence>
<name>A0ABX4R6G4_9PROT</name>
<dbReference type="Proteomes" id="UP000233365">
    <property type="component" value="Unassembled WGS sequence"/>
</dbReference>
<organism evidence="2 3">
    <name type="scientific">Thalassospira povalilytica</name>
    <dbReference type="NCBI Taxonomy" id="732237"/>
    <lineage>
        <taxon>Bacteria</taxon>
        <taxon>Pseudomonadati</taxon>
        <taxon>Pseudomonadota</taxon>
        <taxon>Alphaproteobacteria</taxon>
        <taxon>Rhodospirillales</taxon>
        <taxon>Thalassospiraceae</taxon>
        <taxon>Thalassospira</taxon>
    </lineage>
</organism>
<accession>A0ABX4R6G4</accession>
<dbReference type="PANTHER" id="PTHR33376">
    <property type="match status" value="1"/>
</dbReference>
<keyword evidence="1" id="KW-0732">Signal</keyword>
<reference evidence="2 3" key="1">
    <citation type="submission" date="2017-11" db="EMBL/GenBank/DDBJ databases">
        <title>Biodiversity and function of Thalassospira species in the particle-attached aromatic-hydrocarbon-degrading consortia from the surface seawater of the China South Sea.</title>
        <authorList>
            <person name="Dong C."/>
            <person name="Liu R."/>
            <person name="Shao Z."/>
        </authorList>
    </citation>
    <scope>NUCLEOTIDE SEQUENCE [LARGE SCALE GENOMIC DNA]</scope>
    <source>
        <strain evidence="2 3">139Z-12</strain>
    </source>
</reference>
<comment type="caution">
    <text evidence="2">The sequence shown here is derived from an EMBL/GenBank/DDBJ whole genome shotgun (WGS) entry which is preliminary data.</text>
</comment>
<dbReference type="InterPro" id="IPR018389">
    <property type="entry name" value="DctP_fam"/>
</dbReference>
<evidence type="ECO:0000313" key="2">
    <source>
        <dbReference type="EMBL" id="PKR48174.1"/>
    </source>
</evidence>
<dbReference type="EMBL" id="PGTS01000006">
    <property type="protein sequence ID" value="PKR48174.1"/>
    <property type="molecule type" value="Genomic_DNA"/>
</dbReference>
<dbReference type="PANTHER" id="PTHR33376:SF15">
    <property type="entry name" value="BLL6794 PROTEIN"/>
    <property type="match status" value="1"/>
</dbReference>
<dbReference type="NCBIfam" id="NF037995">
    <property type="entry name" value="TRAP_S1"/>
    <property type="match status" value="1"/>
</dbReference>
<dbReference type="Gene3D" id="3.40.190.170">
    <property type="entry name" value="Bacterial extracellular solute-binding protein, family 7"/>
    <property type="match status" value="1"/>
</dbReference>
<evidence type="ECO:0000313" key="3">
    <source>
        <dbReference type="Proteomes" id="UP000233365"/>
    </source>
</evidence>